<feature type="region of interest" description="Disordered" evidence="1">
    <location>
        <begin position="62"/>
        <end position="116"/>
    </location>
</feature>
<sequence length="501" mass="57394">MERCRHQDLRVAYDILSIAGGHSETYSLVNTTTSRLHASRASFAPGVSKPTSPAHAHTVADAEYAGDDASPKDDSQLIRRRASDSEIEPPTEDSSDSPRTSSSVNKKSDVQKPAPPSAGSKILFLDGLRGLAAMMVVVQHVGYIGIPIGQPAVDTFFVLSAFLLTMIFEKKARTLLNEKVSYKRWGWALLDYFARRFLRVYPLFAIVATYLLVYSPPQKEKLFFVHHPENYNLWKVLTFKFEYRYHVFWTLPLEIAYYFLIPVFVMMVLLLKKFWIVPMLPLGYLVAYSGFYWSRGDHMPLKPHLPTFICGSMAAIVYVKADQWNTKRQFVFRWYHWLVLRVVEMSSLAILFSVLFGGLVFSWVFENPIPQTSGGHFVSANVSLIIVCEMLLPGVVSSLLEWCLLWYAGKISFSMYLLHSFVIYSDWVRRQGYYNKFFAVWGLTFLLSMVSYHLVEYPSQWVAGRLGQWIKKKDAIERERVAPALPVMSRRSRLSCSLKST</sequence>
<feature type="transmembrane region" description="Helical" evidence="2">
    <location>
        <begin position="377"/>
        <end position="397"/>
    </location>
</feature>
<dbReference type="GO" id="GO:0016747">
    <property type="term" value="F:acyltransferase activity, transferring groups other than amino-acyl groups"/>
    <property type="evidence" value="ECO:0007669"/>
    <property type="project" value="InterPro"/>
</dbReference>
<dbReference type="Pfam" id="PF01757">
    <property type="entry name" value="Acyl_transf_3"/>
    <property type="match status" value="1"/>
</dbReference>
<dbReference type="OrthoDB" id="207378at2759"/>
<evidence type="ECO:0000313" key="4">
    <source>
        <dbReference type="EMBL" id="TMW57537.1"/>
    </source>
</evidence>
<dbReference type="PANTHER" id="PTHR23028:SF53">
    <property type="entry name" value="ACYL_TRANSF_3 DOMAIN-CONTAINING PROTEIN"/>
    <property type="match status" value="1"/>
</dbReference>
<proteinExistence type="predicted"/>
<dbReference type="GO" id="GO:0000271">
    <property type="term" value="P:polysaccharide biosynthetic process"/>
    <property type="evidence" value="ECO:0007669"/>
    <property type="project" value="TreeGrafter"/>
</dbReference>
<dbReference type="Proteomes" id="UP000794436">
    <property type="component" value="Unassembled WGS sequence"/>
</dbReference>
<keyword evidence="5" id="KW-1185">Reference proteome</keyword>
<feature type="transmembrane region" description="Helical" evidence="2">
    <location>
        <begin position="342"/>
        <end position="365"/>
    </location>
</feature>
<name>A0A8K1C7P2_PYTOL</name>
<feature type="compositionally biased region" description="Acidic residues" evidence="1">
    <location>
        <begin position="85"/>
        <end position="95"/>
    </location>
</feature>
<dbReference type="InterPro" id="IPR002656">
    <property type="entry name" value="Acyl_transf_3_dom"/>
</dbReference>
<evidence type="ECO:0000259" key="3">
    <source>
        <dbReference type="Pfam" id="PF01757"/>
    </source>
</evidence>
<keyword evidence="2" id="KW-1133">Transmembrane helix</keyword>
<dbReference type="GO" id="GO:0016020">
    <property type="term" value="C:membrane"/>
    <property type="evidence" value="ECO:0007669"/>
    <property type="project" value="TreeGrafter"/>
</dbReference>
<feature type="transmembrane region" description="Helical" evidence="2">
    <location>
        <begin position="247"/>
        <end position="269"/>
    </location>
</feature>
<evidence type="ECO:0000313" key="5">
    <source>
        <dbReference type="Proteomes" id="UP000794436"/>
    </source>
</evidence>
<accession>A0A8K1C7P2</accession>
<keyword evidence="2" id="KW-0472">Membrane</keyword>
<feature type="transmembrane region" description="Helical" evidence="2">
    <location>
        <begin position="404"/>
        <end position="425"/>
    </location>
</feature>
<dbReference type="PANTHER" id="PTHR23028">
    <property type="entry name" value="ACETYLTRANSFERASE"/>
    <property type="match status" value="1"/>
</dbReference>
<reference evidence="4" key="1">
    <citation type="submission" date="2019-03" db="EMBL/GenBank/DDBJ databases">
        <title>Long read genome sequence of the mycoparasitic Pythium oligandrum ATCC 38472 isolated from sugarbeet rhizosphere.</title>
        <authorList>
            <person name="Gaulin E."/>
        </authorList>
    </citation>
    <scope>NUCLEOTIDE SEQUENCE</scope>
    <source>
        <strain evidence="4">ATCC 38472_TT</strain>
    </source>
</reference>
<keyword evidence="2" id="KW-0812">Transmembrane</keyword>
<dbReference type="AlphaFoldDB" id="A0A8K1C7P2"/>
<evidence type="ECO:0000256" key="1">
    <source>
        <dbReference type="SAM" id="MobiDB-lite"/>
    </source>
</evidence>
<feature type="transmembrane region" description="Helical" evidence="2">
    <location>
        <begin position="197"/>
        <end position="215"/>
    </location>
</feature>
<feature type="compositionally biased region" description="Basic and acidic residues" evidence="1">
    <location>
        <begin position="69"/>
        <end position="84"/>
    </location>
</feature>
<feature type="transmembrane region" description="Helical" evidence="2">
    <location>
        <begin position="437"/>
        <end position="455"/>
    </location>
</feature>
<organism evidence="4 5">
    <name type="scientific">Pythium oligandrum</name>
    <name type="common">Mycoparasitic fungus</name>
    <dbReference type="NCBI Taxonomy" id="41045"/>
    <lineage>
        <taxon>Eukaryota</taxon>
        <taxon>Sar</taxon>
        <taxon>Stramenopiles</taxon>
        <taxon>Oomycota</taxon>
        <taxon>Peronosporomycetes</taxon>
        <taxon>Pythiales</taxon>
        <taxon>Pythiaceae</taxon>
        <taxon>Pythium</taxon>
    </lineage>
</organism>
<feature type="transmembrane region" description="Helical" evidence="2">
    <location>
        <begin position="274"/>
        <end position="293"/>
    </location>
</feature>
<feature type="domain" description="Acyltransferase 3" evidence="3">
    <location>
        <begin position="123"/>
        <end position="448"/>
    </location>
</feature>
<evidence type="ECO:0000256" key="2">
    <source>
        <dbReference type="SAM" id="Phobius"/>
    </source>
</evidence>
<comment type="caution">
    <text evidence="4">The sequence shown here is derived from an EMBL/GenBank/DDBJ whole genome shotgun (WGS) entry which is preliminary data.</text>
</comment>
<dbReference type="InterPro" id="IPR050879">
    <property type="entry name" value="Acyltransferase_3"/>
</dbReference>
<dbReference type="EMBL" id="SPLM01000144">
    <property type="protein sequence ID" value="TMW57537.1"/>
    <property type="molecule type" value="Genomic_DNA"/>
</dbReference>
<protein>
    <recommendedName>
        <fullName evidence="3">Acyltransferase 3 domain-containing protein</fullName>
    </recommendedName>
</protein>
<feature type="transmembrane region" description="Helical" evidence="2">
    <location>
        <begin position="305"/>
        <end position="321"/>
    </location>
</feature>
<gene>
    <name evidence="4" type="ORF">Poli38472_003462</name>
</gene>